<proteinExistence type="predicted"/>
<accession>A0AA39G2L9</accession>
<feature type="region of interest" description="Disordered" evidence="1">
    <location>
        <begin position="97"/>
        <end position="182"/>
    </location>
</feature>
<feature type="compositionally biased region" description="Polar residues" evidence="1">
    <location>
        <begin position="36"/>
        <end position="47"/>
    </location>
</feature>
<reference evidence="2" key="2">
    <citation type="submission" date="2023-03" db="EMBL/GenBank/DDBJ databases">
        <authorList>
            <person name="Inwood S.N."/>
            <person name="Skelly J.G."/>
            <person name="Guhlin J."/>
            <person name="Harrop T.W.R."/>
            <person name="Goldson S.G."/>
            <person name="Dearden P.K."/>
        </authorList>
    </citation>
    <scope>NUCLEOTIDE SEQUENCE</scope>
    <source>
        <strain evidence="2">Lincoln</strain>
        <tissue evidence="2">Whole body</tissue>
    </source>
</reference>
<dbReference type="EMBL" id="JAQQBR010000003">
    <property type="protein sequence ID" value="KAK0180392.1"/>
    <property type="molecule type" value="Genomic_DNA"/>
</dbReference>
<evidence type="ECO:0000256" key="1">
    <source>
        <dbReference type="SAM" id="MobiDB-lite"/>
    </source>
</evidence>
<dbReference type="Proteomes" id="UP001168972">
    <property type="component" value="Unassembled WGS sequence"/>
</dbReference>
<name>A0AA39G2L9_MICHY</name>
<gene>
    <name evidence="2" type="ORF">PV327_006036</name>
</gene>
<sequence>MVDDAEFVKRRHLSRGRPRKYDPTPSPTPPHLSAQGVPSKSPTLTHSPTMYGDAINANLQYFQAALGESNMGFLTNSMCTSTATSPGKEHVMPHNDIMSSLDEPGMHIKQEGQSPEGGKLSRLIKRELLETPMDHDHDHEDDTVDDREYPESHGQDSGQDDDIAEDLSMAPDIGTSDDQIEA</sequence>
<dbReference type="AlphaFoldDB" id="A0AA39G2L9"/>
<organism evidence="2 3">
    <name type="scientific">Microctonus hyperodae</name>
    <name type="common">Parasitoid wasp</name>
    <dbReference type="NCBI Taxonomy" id="165561"/>
    <lineage>
        <taxon>Eukaryota</taxon>
        <taxon>Metazoa</taxon>
        <taxon>Ecdysozoa</taxon>
        <taxon>Arthropoda</taxon>
        <taxon>Hexapoda</taxon>
        <taxon>Insecta</taxon>
        <taxon>Pterygota</taxon>
        <taxon>Neoptera</taxon>
        <taxon>Endopterygota</taxon>
        <taxon>Hymenoptera</taxon>
        <taxon>Apocrita</taxon>
        <taxon>Ichneumonoidea</taxon>
        <taxon>Braconidae</taxon>
        <taxon>Euphorinae</taxon>
        <taxon>Microctonus</taxon>
    </lineage>
</organism>
<feature type="compositionally biased region" description="Basic residues" evidence="1">
    <location>
        <begin position="9"/>
        <end position="18"/>
    </location>
</feature>
<feature type="region of interest" description="Disordered" evidence="1">
    <location>
        <begin position="1"/>
        <end position="47"/>
    </location>
</feature>
<keyword evidence="3" id="KW-1185">Reference proteome</keyword>
<comment type="caution">
    <text evidence="2">The sequence shown here is derived from an EMBL/GenBank/DDBJ whole genome shotgun (WGS) entry which is preliminary data.</text>
</comment>
<evidence type="ECO:0000313" key="2">
    <source>
        <dbReference type="EMBL" id="KAK0180392.1"/>
    </source>
</evidence>
<reference evidence="2" key="1">
    <citation type="journal article" date="2023" name="bioRxiv">
        <title>Scaffold-level genome assemblies of two parasitoid biocontrol wasps reveal the parthenogenesis mechanism and an associated novel virus.</title>
        <authorList>
            <person name="Inwood S."/>
            <person name="Skelly J."/>
            <person name="Guhlin J."/>
            <person name="Harrop T."/>
            <person name="Goldson S."/>
            <person name="Dearden P."/>
        </authorList>
    </citation>
    <scope>NUCLEOTIDE SEQUENCE</scope>
    <source>
        <strain evidence="2">Lincoln</strain>
        <tissue evidence="2">Whole body</tissue>
    </source>
</reference>
<evidence type="ECO:0000313" key="3">
    <source>
        <dbReference type="Proteomes" id="UP001168972"/>
    </source>
</evidence>
<protein>
    <submittedName>
        <fullName evidence="2">Uncharacterized protein</fullName>
    </submittedName>
</protein>
<feature type="compositionally biased region" description="Basic and acidic residues" evidence="1">
    <location>
        <begin position="124"/>
        <end position="154"/>
    </location>
</feature>